<sequence>MMDEDLSTVRYIFKGEWKEVENCKVTEFIITYYAVDGSIELFDVKKHRLFLKRNKCHQVSLKDLFVGNSVNIFSRQITITDYGDTITKQRLSVKMQKTFGLIKPDQIKNLGPILEAIHKGNFIIGRIRMINLTREQALEMSESKDDITQQSDAVTHIISGPVVVMELLGNNAIQSWADFVGPADPDEARRSSPSSLTARYGHDTVKNGFFATNNASEVERLLSTFFPERSNPQYQVSSLAARLKNSTCCIVKPHAFQMGLLGPIISSIQKEGFEVTGLRLVLLDHSAAEEFLEIYCTVLPEYPAMVTQLCSGSCVALEISGKDDKAAKDFREFVGPSDPDIAKKLYPNSLRARFGVNKILNAVHCTDLPEDAELEIEYLFRLL</sequence>
<keyword evidence="3" id="KW-0206">Cytoskeleton</keyword>
<dbReference type="Proteomes" id="UP001075354">
    <property type="component" value="Chromosome 12"/>
</dbReference>
<dbReference type="InterPro" id="IPR001564">
    <property type="entry name" value="Nucleoside_diP_kinase"/>
</dbReference>
<dbReference type="InterPro" id="IPR034907">
    <property type="entry name" value="NDK-like_dom"/>
</dbReference>
<evidence type="ECO:0000256" key="5">
    <source>
        <dbReference type="PROSITE-ProRule" id="PRU00706"/>
    </source>
</evidence>
<dbReference type="FunFam" id="3.30.70.141:FF:000004">
    <property type="entry name" value="Nucleoside diphosphate kinase 7"/>
    <property type="match status" value="1"/>
</dbReference>
<proteinExistence type="inferred from homology"/>
<dbReference type="SUPFAM" id="SSF54919">
    <property type="entry name" value="Nucleoside diphosphate kinase, NDK"/>
    <property type="match status" value="2"/>
</dbReference>
<dbReference type="EMBL" id="JAPTSV010000012">
    <property type="protein sequence ID" value="KAJ1522113.1"/>
    <property type="molecule type" value="Genomic_DNA"/>
</dbReference>
<comment type="similarity">
    <text evidence="5 6">Belongs to the NDK family.</text>
</comment>
<dbReference type="Gene3D" id="2.30.29.170">
    <property type="match status" value="1"/>
</dbReference>
<keyword evidence="4" id="KW-0966">Cell projection</keyword>
<dbReference type="AlphaFoldDB" id="A0AAV7XCE4"/>
<accession>A0AAV7XCE4</accession>
<dbReference type="SMART" id="SM00676">
    <property type="entry name" value="DM10"/>
    <property type="match status" value="1"/>
</dbReference>
<dbReference type="GO" id="GO:0006241">
    <property type="term" value="P:CTP biosynthetic process"/>
    <property type="evidence" value="ECO:0007669"/>
    <property type="project" value="InterPro"/>
</dbReference>
<dbReference type="GO" id="GO:0006228">
    <property type="term" value="P:UTP biosynthetic process"/>
    <property type="evidence" value="ECO:0007669"/>
    <property type="project" value="InterPro"/>
</dbReference>
<evidence type="ECO:0000256" key="6">
    <source>
        <dbReference type="RuleBase" id="RU004011"/>
    </source>
</evidence>
<dbReference type="PROSITE" id="PS51374">
    <property type="entry name" value="NDPK_LIKE"/>
    <property type="match status" value="1"/>
</dbReference>
<dbReference type="GO" id="GO:0006183">
    <property type="term" value="P:GTP biosynthetic process"/>
    <property type="evidence" value="ECO:0007669"/>
    <property type="project" value="InterPro"/>
</dbReference>
<organism evidence="8 9">
    <name type="scientific">Megalurothrips usitatus</name>
    <name type="common">bean blossom thrips</name>
    <dbReference type="NCBI Taxonomy" id="439358"/>
    <lineage>
        <taxon>Eukaryota</taxon>
        <taxon>Metazoa</taxon>
        <taxon>Ecdysozoa</taxon>
        <taxon>Arthropoda</taxon>
        <taxon>Hexapoda</taxon>
        <taxon>Insecta</taxon>
        <taxon>Pterygota</taxon>
        <taxon>Neoptera</taxon>
        <taxon>Paraneoptera</taxon>
        <taxon>Thysanoptera</taxon>
        <taxon>Terebrantia</taxon>
        <taxon>Thripoidea</taxon>
        <taxon>Thripidae</taxon>
        <taxon>Megalurothrips</taxon>
    </lineage>
</organism>
<evidence type="ECO:0000256" key="1">
    <source>
        <dbReference type="ARBA" id="ARBA00004430"/>
    </source>
</evidence>
<gene>
    <name evidence="8" type="ORF">ONE63_002424</name>
</gene>
<dbReference type="GO" id="GO:0005879">
    <property type="term" value="C:axonemal microtubule"/>
    <property type="evidence" value="ECO:0007669"/>
    <property type="project" value="TreeGrafter"/>
</dbReference>
<keyword evidence="9" id="KW-1185">Reference proteome</keyword>
<comment type="caution">
    <text evidence="8">The sequence shown here is derived from an EMBL/GenBank/DDBJ whole genome shotgun (WGS) entry which is preliminary data.</text>
</comment>
<dbReference type="GO" id="GO:0004550">
    <property type="term" value="F:nucleoside diphosphate kinase activity"/>
    <property type="evidence" value="ECO:0007669"/>
    <property type="project" value="InterPro"/>
</dbReference>
<evidence type="ECO:0000256" key="4">
    <source>
        <dbReference type="ARBA" id="ARBA00023273"/>
    </source>
</evidence>
<comment type="subcellular location">
    <subcellularLocation>
        <location evidence="1">Cytoplasm</location>
        <location evidence="1">Cytoskeleton</location>
        <location evidence="1">Cilium axoneme</location>
    </subcellularLocation>
</comment>
<dbReference type="PANTHER" id="PTHR43109">
    <property type="entry name" value="NUCLEOSIDE DIPHOSPHATE KINASE 7"/>
    <property type="match status" value="1"/>
</dbReference>
<dbReference type="Pfam" id="PF06565">
    <property type="entry name" value="DM10_dom"/>
    <property type="match status" value="1"/>
</dbReference>
<name>A0AAV7XCE4_9NEOP</name>
<dbReference type="PROSITE" id="PS51336">
    <property type="entry name" value="DM10"/>
    <property type="match status" value="1"/>
</dbReference>
<evidence type="ECO:0000313" key="9">
    <source>
        <dbReference type="Proteomes" id="UP001075354"/>
    </source>
</evidence>
<dbReference type="InterPro" id="IPR036850">
    <property type="entry name" value="NDK-like_dom_sf"/>
</dbReference>
<dbReference type="PRINTS" id="PR01243">
    <property type="entry name" value="NUCDPKINASE"/>
</dbReference>
<evidence type="ECO:0000313" key="8">
    <source>
        <dbReference type="EMBL" id="KAJ1522113.1"/>
    </source>
</evidence>
<dbReference type="PANTHER" id="PTHR43109:SF2">
    <property type="entry name" value="NUCLEOSIDE DIPHOSPHATE KINASE 7"/>
    <property type="match status" value="1"/>
</dbReference>
<evidence type="ECO:0000259" key="7">
    <source>
        <dbReference type="PROSITE" id="PS51336"/>
    </source>
</evidence>
<evidence type="ECO:0000256" key="3">
    <source>
        <dbReference type="ARBA" id="ARBA00023212"/>
    </source>
</evidence>
<protein>
    <recommendedName>
        <fullName evidence="7">DM10 domain-containing protein</fullName>
    </recommendedName>
</protein>
<evidence type="ECO:0000256" key="2">
    <source>
        <dbReference type="ARBA" id="ARBA00022490"/>
    </source>
</evidence>
<keyword evidence="2" id="KW-0963">Cytoplasm</keyword>
<dbReference type="SMART" id="SM00562">
    <property type="entry name" value="NDK"/>
    <property type="match status" value="2"/>
</dbReference>
<dbReference type="GO" id="GO:0005813">
    <property type="term" value="C:centrosome"/>
    <property type="evidence" value="ECO:0007669"/>
    <property type="project" value="TreeGrafter"/>
</dbReference>
<reference evidence="8" key="1">
    <citation type="submission" date="2022-12" db="EMBL/GenBank/DDBJ databases">
        <title>Chromosome-level genome assembly of the bean flower thrips Megalurothrips usitatus.</title>
        <authorList>
            <person name="Ma L."/>
            <person name="Liu Q."/>
            <person name="Li H."/>
            <person name="Cai W."/>
        </authorList>
    </citation>
    <scope>NUCLEOTIDE SEQUENCE</scope>
    <source>
        <strain evidence="8">Cailab_2022a</strain>
    </source>
</reference>
<dbReference type="CDD" id="cd04412">
    <property type="entry name" value="NDPk7B"/>
    <property type="match status" value="1"/>
</dbReference>
<comment type="caution">
    <text evidence="5">Lacks conserved residue(s) required for the propagation of feature annotation.</text>
</comment>
<dbReference type="Gene3D" id="3.30.70.141">
    <property type="entry name" value="Nucleoside diphosphate kinase-like domain"/>
    <property type="match status" value="2"/>
</dbReference>
<dbReference type="Pfam" id="PF00334">
    <property type="entry name" value="NDK"/>
    <property type="match status" value="2"/>
</dbReference>
<dbReference type="InterPro" id="IPR006602">
    <property type="entry name" value="DM10_dom"/>
</dbReference>
<dbReference type="InterPro" id="IPR037993">
    <property type="entry name" value="NDPk7B"/>
</dbReference>
<feature type="domain" description="DM10" evidence="7">
    <location>
        <begin position="7"/>
        <end position="95"/>
    </location>
</feature>